<sequence precursor="true">MKKLAFYNAMVILLFAGVAESGYITLEDSGTSSTINMPFNGYWDYSWSRMIYSSDMIGHSGTISGLSFQLGDSQDYFYLSNQKIFLGHTSNDASPTTSYLDPEDNGASEVFYGSVNISGKAGDWVDFELDSDFEYNGTDNLWIIWEDRYGSSKDDSPSWRYTDTEKEVSTYRAQDGSFPTESWGAQVPYQPNLKIDIDPVPEPATMALLGLGGLFIRRRRA</sequence>
<dbReference type="KEGG" id="pbp:STSP1_01758"/>
<dbReference type="EMBL" id="CP021023">
    <property type="protein sequence ID" value="ARN57353.1"/>
    <property type="molecule type" value="Genomic_DNA"/>
</dbReference>
<dbReference type="RefSeq" id="WP_085755997.1">
    <property type="nucleotide sequence ID" value="NZ_CP021023.1"/>
</dbReference>
<evidence type="ECO:0000259" key="2">
    <source>
        <dbReference type="Pfam" id="PF07589"/>
    </source>
</evidence>
<evidence type="ECO:0000313" key="4">
    <source>
        <dbReference type="Proteomes" id="UP000193334"/>
    </source>
</evidence>
<organism evidence="3 4">
    <name type="scientific">Sedimentisphaera salicampi</name>
    <dbReference type="NCBI Taxonomy" id="1941349"/>
    <lineage>
        <taxon>Bacteria</taxon>
        <taxon>Pseudomonadati</taxon>
        <taxon>Planctomycetota</taxon>
        <taxon>Phycisphaerae</taxon>
        <taxon>Sedimentisphaerales</taxon>
        <taxon>Sedimentisphaeraceae</taxon>
        <taxon>Sedimentisphaera</taxon>
    </lineage>
</organism>
<dbReference type="Pfam" id="PF07589">
    <property type="entry name" value="PEP-CTERM"/>
    <property type="match status" value="1"/>
</dbReference>
<keyword evidence="1" id="KW-0732">Signal</keyword>
<dbReference type="Proteomes" id="UP000193334">
    <property type="component" value="Chromosome"/>
</dbReference>
<evidence type="ECO:0000256" key="1">
    <source>
        <dbReference type="SAM" id="SignalP"/>
    </source>
</evidence>
<dbReference type="AlphaFoldDB" id="A0A1W6LNP1"/>
<dbReference type="InterPro" id="IPR013424">
    <property type="entry name" value="Ice-binding_C"/>
</dbReference>
<proteinExistence type="predicted"/>
<reference evidence="4" key="1">
    <citation type="submission" date="2017-04" db="EMBL/GenBank/DDBJ databases">
        <title>Comparative genomics and description of representatives of a novel lineage of planctomycetes thriving in anoxic sediments.</title>
        <authorList>
            <person name="Spring S."/>
            <person name="Bunk B."/>
            <person name="Sproer C."/>
        </authorList>
    </citation>
    <scope>NUCLEOTIDE SEQUENCE [LARGE SCALE GENOMIC DNA]</scope>
    <source>
        <strain evidence="4">ST-PulAB-D4</strain>
    </source>
</reference>
<gene>
    <name evidence="3" type="ORF">STSP1_01758</name>
</gene>
<evidence type="ECO:0000313" key="3">
    <source>
        <dbReference type="EMBL" id="ARN57353.1"/>
    </source>
</evidence>
<dbReference type="NCBIfam" id="TIGR02595">
    <property type="entry name" value="PEP_CTERM"/>
    <property type="match status" value="1"/>
</dbReference>
<protein>
    <recommendedName>
        <fullName evidence="2">Ice-binding protein C-terminal domain-containing protein</fullName>
    </recommendedName>
</protein>
<name>A0A1W6LNP1_9BACT</name>
<feature type="chain" id="PRO_5012280809" description="Ice-binding protein C-terminal domain-containing protein" evidence="1">
    <location>
        <begin position="22"/>
        <end position="221"/>
    </location>
</feature>
<feature type="domain" description="Ice-binding protein C-terminal" evidence="2">
    <location>
        <begin position="199"/>
        <end position="220"/>
    </location>
</feature>
<feature type="signal peptide" evidence="1">
    <location>
        <begin position="1"/>
        <end position="21"/>
    </location>
</feature>
<accession>A0A1W6LNP1</accession>
<keyword evidence="4" id="KW-1185">Reference proteome</keyword>